<dbReference type="PANTHER" id="PTHR42924">
    <property type="entry name" value="EXONUCLEASE"/>
    <property type="match status" value="1"/>
</dbReference>
<dbReference type="Proteomes" id="UP000754644">
    <property type="component" value="Unassembled WGS sequence"/>
</dbReference>
<dbReference type="SUPFAM" id="SSF89550">
    <property type="entry name" value="PHP domain-like"/>
    <property type="match status" value="1"/>
</dbReference>
<organism evidence="1 2">
    <name type="scientific">SAR86 cluster bacterium</name>
    <dbReference type="NCBI Taxonomy" id="2030880"/>
    <lineage>
        <taxon>Bacteria</taxon>
        <taxon>Pseudomonadati</taxon>
        <taxon>Pseudomonadota</taxon>
        <taxon>Gammaproteobacteria</taxon>
        <taxon>SAR86 cluster</taxon>
    </lineage>
</organism>
<dbReference type="Pfam" id="PF13263">
    <property type="entry name" value="PHP_C"/>
    <property type="match status" value="1"/>
</dbReference>
<dbReference type="Gene3D" id="3.20.20.140">
    <property type="entry name" value="Metal-dependent hydrolases"/>
    <property type="match status" value="1"/>
</dbReference>
<protein>
    <submittedName>
        <fullName evidence="1">PHP domain-containing protein</fullName>
    </submittedName>
</protein>
<dbReference type="GO" id="GO:0004534">
    <property type="term" value="F:5'-3' RNA exonuclease activity"/>
    <property type="evidence" value="ECO:0007669"/>
    <property type="project" value="TreeGrafter"/>
</dbReference>
<proteinExistence type="predicted"/>
<dbReference type="PANTHER" id="PTHR42924:SF3">
    <property type="entry name" value="POLYMERASE_HISTIDINOL PHOSPHATASE N-TERMINAL DOMAIN-CONTAINING PROTEIN"/>
    <property type="match status" value="1"/>
</dbReference>
<dbReference type="InterPro" id="IPR016195">
    <property type="entry name" value="Pol/histidinol_Pase-like"/>
</dbReference>
<accession>A0A973A7D9</accession>
<dbReference type="GO" id="GO:0035312">
    <property type="term" value="F:5'-3' DNA exonuclease activity"/>
    <property type="evidence" value="ECO:0007669"/>
    <property type="project" value="TreeGrafter"/>
</dbReference>
<dbReference type="AlphaFoldDB" id="A0A973A7D9"/>
<sequence>MSLAHRRPLWQFCPAHCIQLFLHFVGVLVLLDLHTHSIKSDDGRAKVENYCQWIRSKNLPIDGFVLTEHRQFDDESDYSALAEKFDLCILKASEVETEYGHVLVYGVTPGLQAEFDFGSISLSLARVIEASNAHGAIAVPCHPGRPRVGMFAHTDELGVPEGVEIVEIYNGGSRDQEDQIAIDNASQLGYRGIGGSDSHIVSHVGRCATRFDVEIKSIDDLVSALKAGQFEAVNLKSGN</sequence>
<dbReference type="InterPro" id="IPR052018">
    <property type="entry name" value="PHP_domain"/>
</dbReference>
<dbReference type="EMBL" id="JABMOJ010000058">
    <property type="protein sequence ID" value="NQV64035.1"/>
    <property type="molecule type" value="Genomic_DNA"/>
</dbReference>
<gene>
    <name evidence="1" type="ORF">HQ497_01605</name>
</gene>
<dbReference type="CDD" id="cd07432">
    <property type="entry name" value="PHP_HisPPase"/>
    <property type="match status" value="1"/>
</dbReference>
<evidence type="ECO:0000313" key="1">
    <source>
        <dbReference type="EMBL" id="NQV64035.1"/>
    </source>
</evidence>
<evidence type="ECO:0000313" key="2">
    <source>
        <dbReference type="Proteomes" id="UP000754644"/>
    </source>
</evidence>
<name>A0A973A7D9_9GAMM</name>
<reference evidence="1" key="1">
    <citation type="submission" date="2020-05" db="EMBL/GenBank/DDBJ databases">
        <title>Sulfur intermediates as new biogeochemical hubs in an aquatic model microbial ecosystem.</title>
        <authorList>
            <person name="Vigneron A."/>
        </authorList>
    </citation>
    <scope>NUCLEOTIDE SEQUENCE</scope>
    <source>
        <strain evidence="1">Bin.250</strain>
    </source>
</reference>
<comment type="caution">
    <text evidence="1">The sequence shown here is derived from an EMBL/GenBank/DDBJ whole genome shotgun (WGS) entry which is preliminary data.</text>
</comment>